<dbReference type="InParanoid" id="A0A1S0TEL3"/>
<proteinExistence type="predicted"/>
<dbReference type="CTD" id="9953609"/>
<reference evidence="1" key="1">
    <citation type="submission" date="2012-04" db="EMBL/GenBank/DDBJ databases">
        <title>The Genome Sequence of Loa loa.</title>
        <authorList>
            <consortium name="The Broad Institute Genome Sequencing Platform"/>
            <consortium name="Broad Institute Genome Sequencing Center for Infectious Disease"/>
            <person name="Nutman T.B."/>
            <person name="Fink D.L."/>
            <person name="Russ C."/>
            <person name="Young S."/>
            <person name="Zeng Q."/>
            <person name="Gargeya S."/>
            <person name="Alvarado L."/>
            <person name="Berlin A."/>
            <person name="Chapman S.B."/>
            <person name="Chen Z."/>
            <person name="Freedman E."/>
            <person name="Gellesch M."/>
            <person name="Goldberg J."/>
            <person name="Griggs A."/>
            <person name="Gujja S."/>
            <person name="Heilman E.R."/>
            <person name="Heiman D."/>
            <person name="Howarth C."/>
            <person name="Mehta T."/>
            <person name="Neiman D."/>
            <person name="Pearson M."/>
            <person name="Roberts A."/>
            <person name="Saif S."/>
            <person name="Shea T."/>
            <person name="Shenoy N."/>
            <person name="Sisk P."/>
            <person name="Stolte C."/>
            <person name="Sykes S."/>
            <person name="White J."/>
            <person name="Yandava C."/>
            <person name="Haas B."/>
            <person name="Henn M.R."/>
            <person name="Nusbaum C."/>
            <person name="Birren B."/>
        </authorList>
    </citation>
    <scope>NUCLEOTIDE SEQUENCE [LARGE SCALE GENOMIC DNA]</scope>
</reference>
<gene>
    <name evidence="1" type="ORF">LOAG_16113</name>
</gene>
<dbReference type="GeneID" id="9953609"/>
<protein>
    <submittedName>
        <fullName evidence="1">Uncharacterized protein</fullName>
    </submittedName>
</protein>
<organism evidence="1">
    <name type="scientific">Loa loa</name>
    <name type="common">Eye worm</name>
    <name type="synonym">Filaria loa</name>
    <dbReference type="NCBI Taxonomy" id="7209"/>
    <lineage>
        <taxon>Eukaryota</taxon>
        <taxon>Metazoa</taxon>
        <taxon>Ecdysozoa</taxon>
        <taxon>Nematoda</taxon>
        <taxon>Chromadorea</taxon>
        <taxon>Rhabditida</taxon>
        <taxon>Spirurina</taxon>
        <taxon>Spiruromorpha</taxon>
        <taxon>Filarioidea</taxon>
        <taxon>Onchocercidae</taxon>
        <taxon>Loa</taxon>
    </lineage>
</organism>
<sequence length="54" mass="6153">VQNFPSNITFLPDIPSMLIPRGQSDHAPFLNYLGIPVADITYRYKLKIINCLYA</sequence>
<dbReference type="RefSeq" id="XP_003151648.1">
    <property type="nucleotide sequence ID" value="XM_003151600.1"/>
</dbReference>
<feature type="non-terminal residue" evidence="1">
    <location>
        <position position="1"/>
    </location>
</feature>
<dbReference type="OrthoDB" id="5841748at2759"/>
<dbReference type="EMBL" id="JH716159">
    <property type="protein sequence ID" value="EFO12421.1"/>
    <property type="molecule type" value="Genomic_DNA"/>
</dbReference>
<dbReference type="AlphaFoldDB" id="A0A1S0TEL3"/>
<evidence type="ECO:0000313" key="1">
    <source>
        <dbReference type="EMBL" id="EFO12421.1"/>
    </source>
</evidence>
<name>A0A1S0TEL3_LOALO</name>
<dbReference type="KEGG" id="loa:LOAG_16113"/>
<accession>A0A1S0TEL3</accession>